<reference evidence="1" key="1">
    <citation type="submission" date="2009-11" db="EMBL/GenBank/DDBJ databases">
        <authorList>
            <person name="Weinstock G."/>
            <person name="Sodergren E."/>
            <person name="Clifton S."/>
            <person name="Fulton L."/>
            <person name="Fulton B."/>
            <person name="Courtney L."/>
            <person name="Fronick C."/>
            <person name="Harrison M."/>
            <person name="Strong C."/>
            <person name="Farmer C."/>
            <person name="Delahaunty K."/>
            <person name="Markovic C."/>
            <person name="Hall O."/>
            <person name="Minx P."/>
            <person name="Tomlinson C."/>
            <person name="Mitreva M."/>
            <person name="Nelson J."/>
            <person name="Hou S."/>
            <person name="Wollam A."/>
            <person name="Pepin K.H."/>
            <person name="Johnson M."/>
            <person name="Bhonagiri V."/>
            <person name="Nash W.E."/>
            <person name="Warren W."/>
            <person name="Chinwalla A."/>
            <person name="Mardis E.R."/>
            <person name="Wilson R.K."/>
        </authorList>
    </citation>
    <scope>NUCLEOTIDE SEQUENCE [LARGE SCALE GENOMIC DNA]</scope>
    <source>
        <strain evidence="1">DSM 18205</strain>
    </source>
</reference>
<dbReference type="Proteomes" id="UP000004477">
    <property type="component" value="Unassembled WGS sequence"/>
</dbReference>
<dbReference type="AlphaFoldDB" id="D1PE12"/>
<accession>D1PE12</accession>
<gene>
    <name evidence="1" type="ORF">PREVCOP_05456</name>
</gene>
<evidence type="ECO:0000313" key="2">
    <source>
        <dbReference type="Proteomes" id="UP000004477"/>
    </source>
</evidence>
<name>D1PE12_9BACT</name>
<organism evidence="1 2">
    <name type="scientific">Segatella copri DSM 18205</name>
    <dbReference type="NCBI Taxonomy" id="537011"/>
    <lineage>
        <taxon>Bacteria</taxon>
        <taxon>Pseudomonadati</taxon>
        <taxon>Bacteroidota</taxon>
        <taxon>Bacteroidia</taxon>
        <taxon>Bacteroidales</taxon>
        <taxon>Prevotellaceae</taxon>
        <taxon>Segatella</taxon>
    </lineage>
</organism>
<dbReference type="PaxDb" id="537011-PREVCOP_05456"/>
<evidence type="ECO:0000313" key="1">
    <source>
        <dbReference type="EMBL" id="EFB35045.1"/>
    </source>
</evidence>
<dbReference type="STRING" id="537011.PREVCOP_05456"/>
<dbReference type="EMBL" id="ACBX02000017">
    <property type="protein sequence ID" value="EFB35045.1"/>
    <property type="molecule type" value="Genomic_DNA"/>
</dbReference>
<keyword evidence="2" id="KW-1185">Reference proteome</keyword>
<sequence length="90" mass="10408">MLSLALLFLLRLCLLLLHKKRESESVSSLICIIFAEDKLHSAKYSSKLDILRSFALSLHMIINNFNNHFFNLKDNDETNYNNRMCNCADG</sequence>
<dbReference type="HOGENOM" id="CLU_2438322_0_0_10"/>
<proteinExistence type="predicted"/>
<protein>
    <submittedName>
        <fullName evidence="1">Uncharacterized protein</fullName>
    </submittedName>
</protein>
<comment type="caution">
    <text evidence="1">The sequence shown here is derived from an EMBL/GenBank/DDBJ whole genome shotgun (WGS) entry which is preliminary data.</text>
</comment>